<gene>
    <name evidence="1" type="ordered locus">AMIS_20580</name>
</gene>
<dbReference type="HOGENOM" id="CLU_2784591_0_0_11"/>
<dbReference type="Proteomes" id="UP000007882">
    <property type="component" value="Chromosome"/>
</dbReference>
<evidence type="ECO:0000313" key="1">
    <source>
        <dbReference type="EMBL" id="BAL87278.1"/>
    </source>
</evidence>
<sequence length="68" mass="7599">MAERIIGAMRTADGYWRVEVVKEGRGQWFRVWHGATVVHDRAGISTVQRILGDTFDTLQPVEIESGAA</sequence>
<accession>I0H2P1</accession>
<organism evidence="1 2">
    <name type="scientific">Actinoplanes missouriensis (strain ATCC 14538 / DSM 43046 / CBS 188.64 / JCM 3121 / NBRC 102363 / NCIMB 12654 / NRRL B-3342 / UNCC 431)</name>
    <dbReference type="NCBI Taxonomy" id="512565"/>
    <lineage>
        <taxon>Bacteria</taxon>
        <taxon>Bacillati</taxon>
        <taxon>Actinomycetota</taxon>
        <taxon>Actinomycetes</taxon>
        <taxon>Micromonosporales</taxon>
        <taxon>Micromonosporaceae</taxon>
        <taxon>Actinoplanes</taxon>
    </lineage>
</organism>
<dbReference type="KEGG" id="ams:AMIS_20580"/>
<protein>
    <submittedName>
        <fullName evidence="1">Uncharacterized protein</fullName>
    </submittedName>
</protein>
<dbReference type="STRING" id="512565.AMIS_20580"/>
<name>I0H2P1_ACTM4</name>
<evidence type="ECO:0000313" key="2">
    <source>
        <dbReference type="Proteomes" id="UP000007882"/>
    </source>
</evidence>
<dbReference type="RefSeq" id="WP_014442173.1">
    <property type="nucleotide sequence ID" value="NC_017093.1"/>
</dbReference>
<dbReference type="EMBL" id="AP012319">
    <property type="protein sequence ID" value="BAL87278.1"/>
    <property type="molecule type" value="Genomic_DNA"/>
</dbReference>
<proteinExistence type="predicted"/>
<reference evidence="1 2" key="1">
    <citation type="submission" date="2012-02" db="EMBL/GenBank/DDBJ databases">
        <title>Complete genome sequence of Actinoplanes missouriensis 431 (= NBRC 102363).</title>
        <authorList>
            <person name="Ohnishi Y."/>
            <person name="Ishikawa J."/>
            <person name="Sekine M."/>
            <person name="Hosoyama A."/>
            <person name="Harada T."/>
            <person name="Narita H."/>
            <person name="Hata T."/>
            <person name="Konno Y."/>
            <person name="Tutikane K."/>
            <person name="Fujita N."/>
            <person name="Horinouchi S."/>
            <person name="Hayakawa M."/>
        </authorList>
    </citation>
    <scope>NUCLEOTIDE SEQUENCE [LARGE SCALE GENOMIC DNA]</scope>
    <source>
        <strain evidence="2">ATCC 14538 / DSM 43046 / CBS 188.64 / JCM 3121 / NBRC 102363 / NCIMB 12654 / NRRL B-3342 / UNCC 431</strain>
    </source>
</reference>
<dbReference type="PATRIC" id="fig|512565.3.peg.2060"/>
<keyword evidence="2" id="KW-1185">Reference proteome</keyword>
<dbReference type="AlphaFoldDB" id="I0H2P1"/>
<dbReference type="OrthoDB" id="3297626at2"/>